<dbReference type="Gene3D" id="2.60.120.260">
    <property type="entry name" value="Galactose-binding domain-like"/>
    <property type="match status" value="1"/>
</dbReference>
<keyword evidence="5" id="KW-1185">Reference proteome</keyword>
<proteinExistence type="predicted"/>
<dbReference type="PANTHER" id="PTHR22901">
    <property type="entry name" value="SIALATE O-ACETYLESTERASE"/>
    <property type="match status" value="1"/>
</dbReference>
<dbReference type="Proteomes" id="UP000269493">
    <property type="component" value="Unassembled WGS sequence"/>
</dbReference>
<reference evidence="4 5" key="1">
    <citation type="submission" date="2018-10" db="EMBL/GenBank/DDBJ databases">
        <title>Genomic Encyclopedia of Archaeal and Bacterial Type Strains, Phase II (KMG-II): from individual species to whole genera.</title>
        <authorList>
            <person name="Goeker M."/>
        </authorList>
    </citation>
    <scope>NUCLEOTIDE SEQUENCE [LARGE SCALE GENOMIC DNA]</scope>
    <source>
        <strain evidence="4 5">NSB1</strain>
    </source>
</reference>
<evidence type="ECO:0000259" key="3">
    <source>
        <dbReference type="Pfam" id="PF03629"/>
    </source>
</evidence>
<dbReference type="OrthoDB" id="9816001at2"/>
<feature type="chain" id="PRO_5019786532" evidence="2">
    <location>
        <begin position="20"/>
        <end position="646"/>
    </location>
</feature>
<evidence type="ECO:0000256" key="1">
    <source>
        <dbReference type="ARBA" id="ARBA00022801"/>
    </source>
</evidence>
<evidence type="ECO:0000313" key="5">
    <source>
        <dbReference type="Proteomes" id="UP000269493"/>
    </source>
</evidence>
<evidence type="ECO:0000313" key="4">
    <source>
        <dbReference type="EMBL" id="RKT60012.1"/>
    </source>
</evidence>
<dbReference type="AlphaFoldDB" id="A0A495WEA1"/>
<gene>
    <name evidence="4" type="ORF">BC742_0943</name>
</gene>
<feature type="domain" description="Sialate O-acetylesterase" evidence="3">
    <location>
        <begin position="421"/>
        <end position="539"/>
    </location>
</feature>
<dbReference type="InterPro" id="IPR008979">
    <property type="entry name" value="Galactose-bd-like_sf"/>
</dbReference>
<keyword evidence="1" id="KW-0378">Hydrolase</keyword>
<dbReference type="InterPro" id="IPR013783">
    <property type="entry name" value="Ig-like_fold"/>
</dbReference>
<dbReference type="SUPFAM" id="SSF52266">
    <property type="entry name" value="SGNH hydrolase"/>
    <property type="match status" value="1"/>
</dbReference>
<sequence>MNKYLFLLFFLCVSMSMQAKISLPAYFTDNMIVQQKSMLTISGVSAAGKEVVVKVGWNSKDFRVTSGMDGKFEVQVPTPKAGGPYTITIDDGEPLFLQNVLVGEVWLCSGQSNMEMPVAGWGKVMNYEKEIAEAIYPSIRLLQVKKVISHVPSEKLEINGDGWKECSPSSVENFSAVAYFYARNLWEKLKVPVGVIDCTWGGTPAEAWTSLSALKHVWGFEEDAARIEQCRADRELLMAKYQDDMTDWEKRLNDCDPGMKNNVPCWTSNEQSGDDWKQMNLPGAWEHNGLPDFDGSVWFQKVVDIPSEWEGKTLTLNLGKIDDKDITYFNGKEIARGDGYYVKRTYSVPAELVKSGKGIITVKVQDQSGTGGICGSPEELSIDAGNDKISLAGMWNYRVGVPLSQQPQVPFSPDSQNYPSVLYNAMVYPLRNFPIKGAIWYQGEANVERAVQYTPLFQSMITDWRNLWKNDFPFYFVQLANFLNMQEVQPNSTWAHLREAQANALHLEKTGMVVTIDIGEAYDIHPKNKQEVGARLARLALADTYGKGKYDIPMYKSFKIEKGAVILSFNQNIIVKGEIPTGFAIAGPDMKFYPAHAIVKGNMITVTSPDVTVPIAVRYGWADNPPCNLYGENGLPLTPFRTDSFE</sequence>
<dbReference type="Gene3D" id="3.40.50.1110">
    <property type="entry name" value="SGNH hydrolase"/>
    <property type="match status" value="1"/>
</dbReference>
<dbReference type="GeneID" id="92928497"/>
<dbReference type="GO" id="GO:0005975">
    <property type="term" value="P:carbohydrate metabolic process"/>
    <property type="evidence" value="ECO:0007669"/>
    <property type="project" value="InterPro"/>
</dbReference>
<dbReference type="InterPro" id="IPR039329">
    <property type="entry name" value="SIAE"/>
</dbReference>
<dbReference type="SUPFAM" id="SSF49785">
    <property type="entry name" value="Galactose-binding domain-like"/>
    <property type="match status" value="1"/>
</dbReference>
<feature type="signal peptide" evidence="2">
    <location>
        <begin position="1"/>
        <end position="19"/>
    </location>
</feature>
<dbReference type="RefSeq" id="WP_031258257.1">
    <property type="nucleotide sequence ID" value="NZ_KI440783.1"/>
</dbReference>
<comment type="caution">
    <text evidence="4">The sequence shown here is derived from an EMBL/GenBank/DDBJ whole genome shotgun (WGS) entry which is preliminary data.</text>
</comment>
<dbReference type="PANTHER" id="PTHR22901:SF0">
    <property type="entry name" value="SIALATE O-ACETYLESTERASE"/>
    <property type="match status" value="1"/>
</dbReference>
<protein>
    <submittedName>
        <fullName evidence="4">Sialate O-acetylesterase</fullName>
    </submittedName>
</protein>
<dbReference type="GO" id="GO:0004553">
    <property type="term" value="F:hydrolase activity, hydrolyzing O-glycosyl compounds"/>
    <property type="evidence" value="ECO:0007669"/>
    <property type="project" value="InterPro"/>
</dbReference>
<evidence type="ECO:0000256" key="2">
    <source>
        <dbReference type="SAM" id="SignalP"/>
    </source>
</evidence>
<dbReference type="InterPro" id="IPR036514">
    <property type="entry name" value="SGNH_hydro_sf"/>
</dbReference>
<accession>A0A495WEA1</accession>
<feature type="domain" description="Sialate O-acetylesterase" evidence="3">
    <location>
        <begin position="104"/>
        <end position="210"/>
    </location>
</feature>
<dbReference type="InterPro" id="IPR005181">
    <property type="entry name" value="SASA"/>
</dbReference>
<dbReference type="Pfam" id="PF03629">
    <property type="entry name" value="SASA"/>
    <property type="match status" value="2"/>
</dbReference>
<dbReference type="EMBL" id="RBXN01000002">
    <property type="protein sequence ID" value="RKT60012.1"/>
    <property type="molecule type" value="Genomic_DNA"/>
</dbReference>
<name>A0A495WEA1_9BACT</name>
<organism evidence="4 5">
    <name type="scientific">Coprobacter fastidiosus NSB1 = JCM 33896</name>
    <dbReference type="NCBI Taxonomy" id="1349822"/>
    <lineage>
        <taxon>Bacteria</taxon>
        <taxon>Pseudomonadati</taxon>
        <taxon>Bacteroidota</taxon>
        <taxon>Bacteroidia</taxon>
        <taxon>Bacteroidales</taxon>
        <taxon>Barnesiellaceae</taxon>
        <taxon>Coprobacter</taxon>
    </lineage>
</organism>
<keyword evidence="2" id="KW-0732">Signal</keyword>
<dbReference type="Gene3D" id="2.60.40.10">
    <property type="entry name" value="Immunoglobulins"/>
    <property type="match status" value="1"/>
</dbReference>
<dbReference type="GO" id="GO:0001681">
    <property type="term" value="F:sialate O-acetylesterase activity"/>
    <property type="evidence" value="ECO:0007669"/>
    <property type="project" value="InterPro"/>
</dbReference>